<dbReference type="EMBL" id="MU854505">
    <property type="protein sequence ID" value="KAK4033874.1"/>
    <property type="molecule type" value="Genomic_DNA"/>
</dbReference>
<feature type="compositionally biased region" description="Basic and acidic residues" evidence="1">
    <location>
        <begin position="290"/>
        <end position="330"/>
    </location>
</feature>
<organism evidence="2 3">
    <name type="scientific">Parachaetomium inaequale</name>
    <dbReference type="NCBI Taxonomy" id="2588326"/>
    <lineage>
        <taxon>Eukaryota</taxon>
        <taxon>Fungi</taxon>
        <taxon>Dikarya</taxon>
        <taxon>Ascomycota</taxon>
        <taxon>Pezizomycotina</taxon>
        <taxon>Sordariomycetes</taxon>
        <taxon>Sordariomycetidae</taxon>
        <taxon>Sordariales</taxon>
        <taxon>Chaetomiaceae</taxon>
        <taxon>Parachaetomium</taxon>
    </lineage>
</organism>
<accession>A0AAN6P8U9</accession>
<comment type="caution">
    <text evidence="2">The sequence shown here is derived from an EMBL/GenBank/DDBJ whole genome shotgun (WGS) entry which is preliminary data.</text>
</comment>
<dbReference type="AlphaFoldDB" id="A0AAN6P8U9"/>
<feature type="region of interest" description="Disordered" evidence="1">
    <location>
        <begin position="1"/>
        <end position="23"/>
    </location>
</feature>
<proteinExistence type="predicted"/>
<reference evidence="3" key="1">
    <citation type="journal article" date="2023" name="Mol. Phylogenet. Evol.">
        <title>Genome-scale phylogeny and comparative genomics of the fungal order Sordariales.</title>
        <authorList>
            <person name="Hensen N."/>
            <person name="Bonometti L."/>
            <person name="Westerberg I."/>
            <person name="Brannstrom I.O."/>
            <person name="Guillou S."/>
            <person name="Cros-Aarteil S."/>
            <person name="Calhoun S."/>
            <person name="Haridas S."/>
            <person name="Kuo A."/>
            <person name="Mondo S."/>
            <person name="Pangilinan J."/>
            <person name="Riley R."/>
            <person name="LaButti K."/>
            <person name="Andreopoulos B."/>
            <person name="Lipzen A."/>
            <person name="Chen C."/>
            <person name="Yan M."/>
            <person name="Daum C."/>
            <person name="Ng V."/>
            <person name="Clum A."/>
            <person name="Steindorff A."/>
            <person name="Ohm R.A."/>
            <person name="Martin F."/>
            <person name="Silar P."/>
            <person name="Natvig D.O."/>
            <person name="Lalanne C."/>
            <person name="Gautier V."/>
            <person name="Ament-Velasquez S.L."/>
            <person name="Kruys A."/>
            <person name="Hutchinson M.I."/>
            <person name="Powell A.J."/>
            <person name="Barry K."/>
            <person name="Miller A.N."/>
            <person name="Grigoriev I.V."/>
            <person name="Debuchy R."/>
            <person name="Gladieux P."/>
            <person name="Hiltunen Thoren M."/>
            <person name="Johannesson H."/>
        </authorList>
    </citation>
    <scope>NUCLEOTIDE SEQUENCE [LARGE SCALE GENOMIC DNA]</scope>
    <source>
        <strain evidence="3">CBS 284.82</strain>
    </source>
</reference>
<dbReference type="Proteomes" id="UP001303115">
    <property type="component" value="Unassembled WGS sequence"/>
</dbReference>
<evidence type="ECO:0000313" key="3">
    <source>
        <dbReference type="Proteomes" id="UP001303115"/>
    </source>
</evidence>
<feature type="compositionally biased region" description="Low complexity" evidence="1">
    <location>
        <begin position="10"/>
        <end position="23"/>
    </location>
</feature>
<keyword evidence="3" id="KW-1185">Reference proteome</keyword>
<gene>
    <name evidence="2" type="ORF">C8A01DRAFT_49609</name>
</gene>
<feature type="region of interest" description="Disordered" evidence="1">
    <location>
        <begin position="284"/>
        <end position="330"/>
    </location>
</feature>
<evidence type="ECO:0000256" key="1">
    <source>
        <dbReference type="SAM" id="MobiDB-lite"/>
    </source>
</evidence>
<name>A0AAN6P8U9_9PEZI</name>
<evidence type="ECO:0000313" key="2">
    <source>
        <dbReference type="EMBL" id="KAK4033874.1"/>
    </source>
</evidence>
<sequence>MASQDPPASPRSSGSSGSSGSPARPAAAAAILLDCRTLDEIAKYIVDARRQANEAILSFPWPASEALDLAQRLDDRLVELGQRKVRRFEYDYKSGLVYLDIKGESEFHYQVQAGLRDYLKDGVAELLGTTQDATLRQRIRFFMERGPFLIKYEDKLCKQADGETRQRVEEKARQYIELSDGKIRAVLILDLQYKGMKKAWVSLLTADKSSSRWVQHSQLFHDDNLNQQPDGQVDLYLSDFFGSAGLPAAFCRPSAVELATGVPRSIVRRARHMHDPTKFSIEVGDEEEHPSETAARRVAETEQRVRHEERIEADRRAAETAAETERRVRREERIEAERRVAEVQRRLANMERRALAAELPQVNQTAVGQGM</sequence>
<protein>
    <submittedName>
        <fullName evidence="2">Uncharacterized protein</fullName>
    </submittedName>
</protein>